<reference evidence="2" key="1">
    <citation type="submission" date="2018-11" db="EMBL/GenBank/DDBJ databases">
        <authorList>
            <consortium name="Pathogen Informatics"/>
        </authorList>
    </citation>
    <scope>NUCLEOTIDE SEQUENCE</scope>
</reference>
<accession>A0A3S5CIG3</accession>
<dbReference type="AlphaFoldDB" id="A0A3S5CIG3"/>
<protein>
    <submittedName>
        <fullName evidence="2">Uncharacterized protein</fullName>
    </submittedName>
</protein>
<dbReference type="Proteomes" id="UP000784294">
    <property type="component" value="Unassembled WGS sequence"/>
</dbReference>
<keyword evidence="3" id="KW-1185">Reference proteome</keyword>
<evidence type="ECO:0000256" key="1">
    <source>
        <dbReference type="SAM" id="MobiDB-lite"/>
    </source>
</evidence>
<comment type="caution">
    <text evidence="2">The sequence shown here is derived from an EMBL/GenBank/DDBJ whole genome shotgun (WGS) entry which is preliminary data.</text>
</comment>
<evidence type="ECO:0000313" key="2">
    <source>
        <dbReference type="EMBL" id="VEL10870.1"/>
    </source>
</evidence>
<dbReference type="EMBL" id="CAAALY010010166">
    <property type="protein sequence ID" value="VEL10870.1"/>
    <property type="molecule type" value="Genomic_DNA"/>
</dbReference>
<organism evidence="2 3">
    <name type="scientific">Protopolystoma xenopodis</name>
    <dbReference type="NCBI Taxonomy" id="117903"/>
    <lineage>
        <taxon>Eukaryota</taxon>
        <taxon>Metazoa</taxon>
        <taxon>Spiralia</taxon>
        <taxon>Lophotrochozoa</taxon>
        <taxon>Platyhelminthes</taxon>
        <taxon>Monogenea</taxon>
        <taxon>Polyopisthocotylea</taxon>
        <taxon>Polystomatidea</taxon>
        <taxon>Polystomatidae</taxon>
        <taxon>Protopolystoma</taxon>
    </lineage>
</organism>
<proteinExistence type="predicted"/>
<feature type="region of interest" description="Disordered" evidence="1">
    <location>
        <begin position="95"/>
        <end position="129"/>
    </location>
</feature>
<name>A0A3S5CIG3_9PLAT</name>
<evidence type="ECO:0000313" key="3">
    <source>
        <dbReference type="Proteomes" id="UP000784294"/>
    </source>
</evidence>
<feature type="compositionally biased region" description="Basic and acidic residues" evidence="1">
    <location>
        <begin position="116"/>
        <end position="129"/>
    </location>
</feature>
<gene>
    <name evidence="2" type="ORF">PXEA_LOCUS4310</name>
</gene>
<sequence length="337" mass="37356">MFAEEIPRSILPEEDGGFLIENDSFCHLLFFRPATKISSDVGTVRPNDANASEVRGQDNVMSPLLQLAEPLLPSGLATSSFGFGNAEAPIVCESGARQPRSGEKSSELPNSTQVVVKDKTTSKEDKSEPTEIKVKRCLTQEQRSLLLEAISDAIACDQDNYSYEMASDKIEIQMEKSEFMVSWFASRVAEAKQEYNLAKASFDEAFLNAMCLHFPSLFLKGRQRYPVIFILPYKVDSSIHTVLHSSRMPMCDHGLSWAAVFAKIADVLVLPSTLCCRRLLSTAEPVIFDGVPINVVTLCKSHAVMSAIPAISRLEYNVNLNLNLKNNQTGRKIDDRV</sequence>